<dbReference type="RefSeq" id="WP_050601137.1">
    <property type="nucleotide sequence ID" value="NZ_JYNE01000027.1"/>
</dbReference>
<dbReference type="InterPro" id="IPR027417">
    <property type="entry name" value="P-loop_NTPase"/>
</dbReference>
<dbReference type="Pfam" id="PF07693">
    <property type="entry name" value="KAP_NTPase"/>
    <property type="match status" value="1"/>
</dbReference>
<comment type="caution">
    <text evidence="2">The sequence shown here is derived from an EMBL/GenBank/DDBJ whole genome shotgun (WGS) entry which is preliminary data.</text>
</comment>
<reference evidence="2" key="1">
    <citation type="submission" date="2015-02" db="EMBL/GenBank/DDBJ databases">
        <authorList>
            <person name="Chooi Y.-H."/>
        </authorList>
    </citation>
    <scope>NUCLEOTIDE SEQUENCE [LARGE SCALE GENOMIC DNA]</scope>
    <source>
        <strain evidence="2">LAMA 915</strain>
    </source>
</reference>
<proteinExistence type="predicted"/>
<evidence type="ECO:0000259" key="1">
    <source>
        <dbReference type="Pfam" id="PF07693"/>
    </source>
</evidence>
<dbReference type="InterPro" id="IPR011646">
    <property type="entry name" value="KAP_P-loop"/>
</dbReference>
<accession>A0A0L1KB69</accession>
<evidence type="ECO:0000313" key="2">
    <source>
        <dbReference type="EMBL" id="KNH01176.1"/>
    </source>
</evidence>
<name>A0A0L1KB69_9SPHN</name>
<feature type="domain" description="KAP NTPase" evidence="1">
    <location>
        <begin position="29"/>
        <end position="311"/>
    </location>
</feature>
<gene>
    <name evidence="2" type="ORF">J121_2192</name>
</gene>
<dbReference type="PATRIC" id="fig|1306953.7.peg.2266"/>
<sequence>MTSPKNTIDDIWKGDLLGRRSEADLLQNFIENESKAFLKTGRRSSIVLAIDAEYGQGKSWFLDRLSEQLALQHPVARIDAWADDASEEPLTAFMASIDDALTPYLTTSKQLKDKLARAKVSALPVMGRLLKGAMIKGLSKVAGDSAEDAISDAFEGAVQKAKGTSEDGTSGFAEAVEGALDEVGKEIDSLVDRRGAAMLAEYRQRRKSRIGFRRNMSELVIAIDGSEVDGSSPLIVIVDELDRCRPDYALRVLEEIKHFFEVRGVVFILAVHGEQLTASVEAVYGPNFDAKAYMQRFFSRTYKMRRLSVAEIVASYFATWDDQPQFLVLDLLEGNSAETPSVESYLAKLLDEYSVTPREAYPILDALRLFSLDTGNGEKIQLHALVQHLVRLVRGLEPHAAIATTNELRLASIEFGNPSSRKPKAVNLVQLLERLQIWGQNIGRARFQKFGPRAPDNLAKEIVEAEFARRTIRTHDEIESVIFSYPTRVSGIMRLAKDMLPLEKVDAS</sequence>
<dbReference type="STRING" id="1306953.J121_2192"/>
<organism evidence="2 3">
    <name type="scientific">Qipengyuania citrea LAMA 915</name>
    <dbReference type="NCBI Taxonomy" id="1306953"/>
    <lineage>
        <taxon>Bacteria</taxon>
        <taxon>Pseudomonadati</taxon>
        <taxon>Pseudomonadota</taxon>
        <taxon>Alphaproteobacteria</taxon>
        <taxon>Sphingomonadales</taxon>
        <taxon>Erythrobacteraceae</taxon>
        <taxon>Qipengyuania</taxon>
    </lineage>
</organism>
<dbReference type="Proteomes" id="UP000037446">
    <property type="component" value="Unassembled WGS sequence"/>
</dbReference>
<dbReference type="AlphaFoldDB" id="A0A0L1KB69"/>
<dbReference type="EMBL" id="JYNE01000027">
    <property type="protein sequence ID" value="KNH01176.1"/>
    <property type="molecule type" value="Genomic_DNA"/>
</dbReference>
<evidence type="ECO:0000313" key="3">
    <source>
        <dbReference type="Proteomes" id="UP000037446"/>
    </source>
</evidence>
<dbReference type="SUPFAM" id="SSF52540">
    <property type="entry name" value="P-loop containing nucleoside triphosphate hydrolases"/>
    <property type="match status" value="1"/>
</dbReference>
<protein>
    <submittedName>
        <fullName evidence="2">Kap p-loop domain-containing protein</fullName>
    </submittedName>
</protein>